<evidence type="ECO:0000256" key="4">
    <source>
        <dbReference type="ARBA" id="ARBA00022737"/>
    </source>
</evidence>
<feature type="repeat" description="ANK" evidence="8">
    <location>
        <begin position="1499"/>
        <end position="1531"/>
    </location>
</feature>
<feature type="region of interest" description="Disordered" evidence="9">
    <location>
        <begin position="815"/>
        <end position="1214"/>
    </location>
</feature>
<feature type="compositionally biased region" description="Basic and acidic residues" evidence="9">
    <location>
        <begin position="1254"/>
        <end position="1279"/>
    </location>
</feature>
<feature type="compositionally biased region" description="Basic and acidic residues" evidence="9">
    <location>
        <begin position="620"/>
        <end position="630"/>
    </location>
</feature>
<dbReference type="Bgee" id="ENSELUG00000025071">
    <property type="expression patterns" value="Expressed in ovary and 14 other cell types or tissues"/>
</dbReference>
<dbReference type="PANTHER" id="PTHR24117">
    <property type="entry name" value="AGAP007537-PB"/>
    <property type="match status" value="1"/>
</dbReference>
<keyword evidence="2" id="KW-1017">Isopeptide bond</keyword>
<evidence type="ECO:0000259" key="10">
    <source>
        <dbReference type="Pfam" id="PF16553"/>
    </source>
</evidence>
<dbReference type="FunFam" id="1.25.40.20:FF:000032">
    <property type="entry name" value="BCL-6 corepressor isoform X1"/>
    <property type="match status" value="1"/>
</dbReference>
<dbReference type="PANTHER" id="PTHR24117:SF6">
    <property type="entry name" value="BCL-6 COREPRESSOR-LIKE PROTEIN 1"/>
    <property type="match status" value="1"/>
</dbReference>
<dbReference type="InterPro" id="IPR032365">
    <property type="entry name" value="PUFD"/>
</dbReference>
<dbReference type="InterPro" id="IPR002110">
    <property type="entry name" value="Ankyrin_rpt"/>
</dbReference>
<dbReference type="InterPro" id="IPR036770">
    <property type="entry name" value="Ankyrin_rpt-contain_sf"/>
</dbReference>
<feature type="repeat" description="ANK" evidence="8">
    <location>
        <begin position="1466"/>
        <end position="1498"/>
    </location>
</feature>
<feature type="compositionally biased region" description="Basic and acidic residues" evidence="9">
    <location>
        <begin position="1348"/>
        <end position="1357"/>
    </location>
</feature>
<evidence type="ECO:0000313" key="12">
    <source>
        <dbReference type="Proteomes" id="UP000265140"/>
    </source>
</evidence>
<dbReference type="GO" id="GO:0000122">
    <property type="term" value="P:negative regulation of transcription by RNA polymerase II"/>
    <property type="evidence" value="ECO:0007669"/>
    <property type="project" value="TreeGrafter"/>
</dbReference>
<protein>
    <recommendedName>
        <fullName evidence="10">BCL-6 corepressor PCGF1 binding domain-containing protein</fullName>
    </recommendedName>
</protein>
<dbReference type="GeneTree" id="ENSGT00940000153737"/>
<feature type="compositionally biased region" description="Pro residues" evidence="9">
    <location>
        <begin position="1143"/>
        <end position="1162"/>
    </location>
</feature>
<evidence type="ECO:0000256" key="5">
    <source>
        <dbReference type="ARBA" id="ARBA00022843"/>
    </source>
</evidence>
<keyword evidence="8" id="KW-0040">ANK repeat</keyword>
<feature type="compositionally biased region" description="Polar residues" evidence="9">
    <location>
        <begin position="438"/>
        <end position="449"/>
    </location>
</feature>
<feature type="region of interest" description="Disordered" evidence="9">
    <location>
        <begin position="599"/>
        <end position="630"/>
    </location>
</feature>
<feature type="compositionally biased region" description="Basic and acidic residues" evidence="9">
    <location>
        <begin position="1014"/>
        <end position="1037"/>
    </location>
</feature>
<evidence type="ECO:0000256" key="8">
    <source>
        <dbReference type="PROSITE-ProRule" id="PRU00023"/>
    </source>
</evidence>
<dbReference type="InterPro" id="IPR038227">
    <property type="entry name" value="PUFD_som_sf"/>
</dbReference>
<feature type="region of interest" description="Disordered" evidence="9">
    <location>
        <begin position="1254"/>
        <end position="1423"/>
    </location>
</feature>
<feature type="region of interest" description="Disordered" evidence="9">
    <location>
        <begin position="125"/>
        <end position="146"/>
    </location>
</feature>
<comment type="similarity">
    <text evidence="7">Belongs to the BCOR family.</text>
</comment>
<dbReference type="GO" id="GO:0003714">
    <property type="term" value="F:transcription corepressor activity"/>
    <property type="evidence" value="ECO:0007669"/>
    <property type="project" value="TreeGrafter"/>
</dbReference>
<organism evidence="11 12">
    <name type="scientific">Esox lucius</name>
    <name type="common">Northern pike</name>
    <dbReference type="NCBI Taxonomy" id="8010"/>
    <lineage>
        <taxon>Eukaryota</taxon>
        <taxon>Metazoa</taxon>
        <taxon>Chordata</taxon>
        <taxon>Craniata</taxon>
        <taxon>Vertebrata</taxon>
        <taxon>Euteleostomi</taxon>
        <taxon>Actinopterygii</taxon>
        <taxon>Neopterygii</taxon>
        <taxon>Teleostei</taxon>
        <taxon>Protacanthopterygii</taxon>
        <taxon>Esociformes</taxon>
        <taxon>Esocidae</taxon>
        <taxon>Esox</taxon>
    </lineage>
</organism>
<gene>
    <name evidence="11" type="primary">BCORL1</name>
</gene>
<feature type="region of interest" description="Disordered" evidence="9">
    <location>
        <begin position="341"/>
        <end position="449"/>
    </location>
</feature>
<feature type="region of interest" description="Disordered" evidence="9">
    <location>
        <begin position="85"/>
        <end position="105"/>
    </location>
</feature>
<feature type="compositionally biased region" description="Basic residues" evidence="9">
    <location>
        <begin position="1196"/>
        <end position="1206"/>
    </location>
</feature>
<evidence type="ECO:0000256" key="6">
    <source>
        <dbReference type="ARBA" id="ARBA00023242"/>
    </source>
</evidence>
<feature type="region of interest" description="Disordered" evidence="9">
    <location>
        <begin position="233"/>
        <end position="266"/>
    </location>
</feature>
<keyword evidence="6" id="KW-0539">Nucleus</keyword>
<reference evidence="12" key="1">
    <citation type="journal article" date="2014" name="PLoS ONE">
        <title>The genome and linkage map of the northern pike (Esox lucius): conserved synteny revealed between the salmonid sister group and the Neoteleostei.</title>
        <authorList>
            <person name="Rondeau E.B."/>
            <person name="Minkley D.R."/>
            <person name="Leong J.S."/>
            <person name="Messmer A.M."/>
            <person name="Jantzen J.R."/>
            <person name="von Schalburg K.R."/>
            <person name="Lemon C."/>
            <person name="Bird N.H."/>
            <person name="Koop B.F."/>
        </authorList>
    </citation>
    <scope>NUCLEOTIDE SEQUENCE</scope>
</reference>
<dbReference type="GO" id="GO:0005634">
    <property type="term" value="C:nucleus"/>
    <property type="evidence" value="ECO:0007669"/>
    <property type="project" value="UniProtKB-SubCell"/>
</dbReference>
<dbReference type="OMA" id="DSSNCNH"/>
<feature type="region of interest" description="Disordered" evidence="9">
    <location>
        <begin position="25"/>
        <end position="50"/>
    </location>
</feature>
<feature type="domain" description="BCL-6 corepressor PCGF1 binding" evidence="10">
    <location>
        <begin position="1613"/>
        <end position="1725"/>
    </location>
</feature>
<accession>A0A6Q2ZIL5</accession>
<feature type="compositionally biased region" description="Basic and acidic residues" evidence="9">
    <location>
        <begin position="1059"/>
        <end position="1081"/>
    </location>
</feature>
<feature type="compositionally biased region" description="Basic residues" evidence="9">
    <location>
        <begin position="831"/>
        <end position="840"/>
    </location>
</feature>
<feature type="compositionally biased region" description="Basic and acidic residues" evidence="9">
    <location>
        <begin position="344"/>
        <end position="359"/>
    </location>
</feature>
<feature type="compositionally biased region" description="Polar residues" evidence="9">
    <location>
        <begin position="1086"/>
        <end position="1103"/>
    </location>
</feature>
<reference evidence="11" key="3">
    <citation type="submission" date="2025-08" db="UniProtKB">
        <authorList>
            <consortium name="Ensembl"/>
        </authorList>
    </citation>
    <scope>IDENTIFICATION</scope>
</reference>
<feature type="compositionally biased region" description="Basic and acidic residues" evidence="9">
    <location>
        <begin position="860"/>
        <end position="872"/>
    </location>
</feature>
<dbReference type="SUPFAM" id="SSF48403">
    <property type="entry name" value="Ankyrin repeat"/>
    <property type="match status" value="1"/>
</dbReference>
<dbReference type="RefSeq" id="XP_028975231.2">
    <property type="nucleotide sequence ID" value="XM_029119398.2"/>
</dbReference>
<dbReference type="InParanoid" id="A0A6Q2ZIL5"/>
<dbReference type="PROSITE" id="PS50297">
    <property type="entry name" value="ANK_REP_REGION"/>
    <property type="match status" value="2"/>
</dbReference>
<dbReference type="GeneID" id="105030054"/>
<evidence type="ECO:0000256" key="2">
    <source>
        <dbReference type="ARBA" id="ARBA00022499"/>
    </source>
</evidence>
<feature type="compositionally biased region" description="Basic and acidic residues" evidence="9">
    <location>
        <begin position="909"/>
        <end position="931"/>
    </location>
</feature>
<keyword evidence="5" id="KW-0832">Ubl conjugation</keyword>
<keyword evidence="12" id="KW-1185">Reference proteome</keyword>
<reference evidence="11" key="4">
    <citation type="submission" date="2025-09" db="UniProtKB">
        <authorList>
            <consortium name="Ensembl"/>
        </authorList>
    </citation>
    <scope>IDENTIFICATION</scope>
</reference>
<dbReference type="Gene3D" id="1.25.40.20">
    <property type="entry name" value="Ankyrin repeat-containing domain"/>
    <property type="match status" value="1"/>
</dbReference>
<dbReference type="RefSeq" id="XP_028975232.2">
    <property type="nucleotide sequence ID" value="XM_029119399.2"/>
</dbReference>
<reference evidence="11" key="2">
    <citation type="submission" date="2020-02" db="EMBL/GenBank/DDBJ databases">
        <title>Esox lucius (northern pike) genome, fEsoLuc1, primary haplotype.</title>
        <authorList>
            <person name="Myers G."/>
            <person name="Karagic N."/>
            <person name="Meyer A."/>
            <person name="Pippel M."/>
            <person name="Reichard M."/>
            <person name="Winkler S."/>
            <person name="Tracey A."/>
            <person name="Sims Y."/>
            <person name="Howe K."/>
            <person name="Rhie A."/>
            <person name="Formenti G."/>
            <person name="Durbin R."/>
            <person name="Fedrigo O."/>
            <person name="Jarvis E.D."/>
        </authorList>
    </citation>
    <scope>NUCLEOTIDE SEQUENCE [LARGE SCALE GENOMIC DNA]</scope>
</reference>
<dbReference type="RefSeq" id="XP_028975233.2">
    <property type="nucleotide sequence ID" value="XM_029119400.2"/>
</dbReference>
<feature type="compositionally biased region" description="Polar residues" evidence="9">
    <location>
        <begin position="1322"/>
        <end position="1333"/>
    </location>
</feature>
<dbReference type="PRINTS" id="PR01415">
    <property type="entry name" value="ANKYRIN"/>
</dbReference>
<evidence type="ECO:0000313" key="11">
    <source>
        <dbReference type="Ensembl" id="ENSELUP00000078424.2"/>
    </source>
</evidence>
<evidence type="ECO:0000256" key="9">
    <source>
        <dbReference type="SAM" id="MobiDB-lite"/>
    </source>
</evidence>
<sequence length="1743" mass="188755">MQVDPSPVNVGDGGMVSKEIGAVSMVGNPPQTLPPELRRDVPLVQPNRTTTADDCRTPVNVCSDQSKFNHCPVVPACQQLNNAPASGPPLVSTDQRTDNKPEVPKPKVDGAGAFLTHQWPCGTTVSPEDPVKPSHGSVTSGQKPHAQTQSLISLPAGFQCSTLFKPGQPVTFLPSTNFSSSLCKITLPPALGQIAALREATASQFQKESQPQSVAAGVTPLLRTYPYHFSTGRCPAPEKKNPTPKLRCNSTFSNKSSKGEHTSAASTGVAAPAIAIPVQHPALGSAPPTRFTLSPAATLCCGPALAGITTQARLQNRVEKGPPRHCIADKTSVGFLKLQGPSAADDRAVVSPAEPRDVPLDLSAKSKRPKTTVKGPPNPVATAELLHNEGRQKGSLHPKRSQIGSYGSAAPYPILPNTHRNGTHPKPTSRPLNHQGLEPNSSWVRGSSQGSINNLPGTYVGVASPILASTLRSKDGKGSFEDEFQTFARQETISIIDQGEQLASRGKKASFMTKGNQHVHGIKHPTSTSPAVTQSCPSKGAFATALPGSANSYSQQKSGTIKAATQYPPAVIKPLWQQPALLPHQGASVQRKVGPGTFKVKGAPGSEDPISQIARQSPSRMEDEKWDRTKSPLSNLESIVKQKALETTALTGEGYRHMATVASRRPEAVNYQPTGHDTLFPQTAAFGCPPYRSMENKERPSSHSESTLVMNKLDKLCVSEPKEKSTEKYMKLGELADGKDSQVSAKSASNTHAFGSIGSCARYSMDSKLAQELEGGIMKEESSSHFGLSPRAKLEGIALSILAGQSPGVVELEKPIGTKEESPKAKPVVSKQKKPLSPRKPAKEKSLLELSKKAVVPGKKKQDQEIPPGKKEPKNKKPHSTALEPNVSVAESTPHSEDGKRVSVAKSTPHSEDGKRVSVAESTTHSEDGKRVSVAKSTPHSEEEKRVSVAKSTPHSEEEKRVSVAKSTPHSEERKRVSVAKSTPHSEDGKRVSVAKSTPHSEDGKRVSVAKSTPHSEDGKRVSVAESTPHSEEEKRVSVAKSTPHSEDRKSVSVAKSTPHSEERKSTRREKSSHPESEAVHYKPGTSGTLLPNPLSLETSGSIRSPGRTGQELASSDGSTPRLRRCRRRGDEARLENWGFTTPSPPPPLSPPHPASPPPQPARRPRGRPRTNPLPEKADRFKTRTAPSTEGDNPTRRKRTRCRSKKYQNGEYIMEKAKDQNGEYIMEKAKDQNGEYIMEKAKDQNGEYIMEKAKDQNGEYIMEKAKDRGGEGEGREVPPRHGTPAGSDLRTGLYPRLSATLTSRGTSPEPGPKRPLFGRSGSVRQSENNTSPDPSDKPSGKRKFKSKHLSDTDEPKKLKSKRCVLGKHPASAATDDNSPDAKKPAGLLAAAKSSSSPPASKKGTSGRGGAPESPRSRPVPPEVRRLIVNKNAGETLLQRAARLGYQEVVLYCLEKDIREVNRRDNAGYTALHEACSRGWSHIVQVLLKHGADVNCSAQDGTRPIHDAVASDNLPVVWMLLNHGADPNLATYSGQTAVKLAQSPGMKTFLREYFTDLQGRNDQDLSVPWDFYSSSVFETGQEACWDFLLSQRGEEEEEDDKTRAGREERDSDMDCLLFEFSSDPLLPCYHVQVSLTQGFCNWFLLTDVLKRLKMSSRIFRARYPHLEVVSLAQAELWRQVSVSQVSLVSARPPENELQEGEGLVELVRCVPELQGLLGSSIHILREDEEDDEGDRTDTATPCSR</sequence>
<feature type="compositionally biased region" description="Low complexity" evidence="9">
    <location>
        <begin position="1384"/>
        <end position="1403"/>
    </location>
</feature>
<evidence type="ECO:0000256" key="7">
    <source>
        <dbReference type="ARBA" id="ARBA00034703"/>
    </source>
</evidence>
<feature type="compositionally biased region" description="Basic and acidic residues" evidence="9">
    <location>
        <begin position="841"/>
        <end position="852"/>
    </location>
</feature>
<evidence type="ECO:0000256" key="3">
    <source>
        <dbReference type="ARBA" id="ARBA00022553"/>
    </source>
</evidence>
<keyword evidence="4" id="KW-0677">Repeat</keyword>
<dbReference type="Pfam" id="PF16553">
    <property type="entry name" value="PUFD"/>
    <property type="match status" value="1"/>
</dbReference>
<dbReference type="Pfam" id="PF12796">
    <property type="entry name" value="Ank_2"/>
    <property type="match status" value="1"/>
</dbReference>
<dbReference type="PROSITE" id="PS50088">
    <property type="entry name" value="ANK_REPEAT"/>
    <property type="match status" value="2"/>
</dbReference>
<dbReference type="Proteomes" id="UP000265140">
    <property type="component" value="Chromosome 4"/>
</dbReference>
<comment type="subcellular location">
    <subcellularLocation>
        <location evidence="1">Nucleus</location>
    </subcellularLocation>
</comment>
<feature type="compositionally biased region" description="Polar residues" evidence="9">
    <location>
        <begin position="136"/>
        <end position="146"/>
    </location>
</feature>
<proteinExistence type="inferred from homology"/>
<feature type="compositionally biased region" description="Basic and acidic residues" evidence="9">
    <location>
        <begin position="815"/>
        <end position="824"/>
    </location>
</feature>
<dbReference type="SMART" id="SM00248">
    <property type="entry name" value="ANK"/>
    <property type="match status" value="3"/>
</dbReference>
<dbReference type="Gene3D" id="3.10.260.40">
    <property type="entry name" value="BCL-6 corepressor, PCGF1 binding domain"/>
    <property type="match status" value="1"/>
</dbReference>
<feature type="compositionally biased region" description="Basic and acidic residues" evidence="9">
    <location>
        <begin position="95"/>
        <end position="105"/>
    </location>
</feature>
<dbReference type="Ensembl" id="ENSELUT00000067539.2">
    <property type="protein sequence ID" value="ENSELUP00000078424.2"/>
    <property type="gene ID" value="ENSELUG00000025071.2"/>
</dbReference>
<dbReference type="InterPro" id="IPR047144">
    <property type="entry name" value="BCOR-like"/>
</dbReference>
<keyword evidence="3" id="KW-0597">Phosphoprotein</keyword>
<evidence type="ECO:0000256" key="1">
    <source>
        <dbReference type="ARBA" id="ARBA00004123"/>
    </source>
</evidence>
<name>A0A6Q2ZIL5_ESOLU</name>